<evidence type="ECO:0000256" key="1">
    <source>
        <dbReference type="ARBA" id="ARBA00010122"/>
    </source>
</evidence>
<evidence type="ECO:0000256" key="5">
    <source>
        <dbReference type="ARBA" id="ARBA00022840"/>
    </source>
</evidence>
<dbReference type="GO" id="GO:0009088">
    <property type="term" value="P:threonine biosynthetic process"/>
    <property type="evidence" value="ECO:0007669"/>
    <property type="project" value="UniProtKB-UniPathway"/>
</dbReference>
<dbReference type="GO" id="GO:0005524">
    <property type="term" value="F:ATP binding"/>
    <property type="evidence" value="ECO:0007669"/>
    <property type="project" value="UniProtKB-KW"/>
</dbReference>
<keyword evidence="2 7" id="KW-0808">Transferase</keyword>
<keyword evidence="5" id="KW-0067">ATP-binding</keyword>
<dbReference type="Pfam" id="PF22468">
    <property type="entry name" value="ACT_9"/>
    <property type="match status" value="1"/>
</dbReference>
<evidence type="ECO:0000256" key="3">
    <source>
        <dbReference type="ARBA" id="ARBA00022741"/>
    </source>
</evidence>
<name>A0A650CN88_9CREN</name>
<reference evidence="10 11" key="1">
    <citation type="submission" date="2019-10" db="EMBL/GenBank/DDBJ databases">
        <title>Genome Sequences from Six Type Strain Members of the Archaeal Family Sulfolobaceae: Acidianus ambivalens, Acidianus infernus, Metallosphaera prunae, Stygiolobus azoricus, Sulfolobus metallicus, and Sulfurisphaera ohwakuensis.</title>
        <authorList>
            <person name="Counts J.A."/>
            <person name="Kelly R.M."/>
        </authorList>
    </citation>
    <scope>NUCLEOTIDE SEQUENCE [LARGE SCALE GENOMIC DNA]</scope>
    <source>
        <strain evidence="10 11">FC6</strain>
    </source>
</reference>
<dbReference type="Gene3D" id="1.20.120.1320">
    <property type="entry name" value="Aspartokinase, catalytic domain"/>
    <property type="match status" value="1"/>
</dbReference>
<gene>
    <name evidence="10" type="ORF">D1868_04520</name>
</gene>
<keyword evidence="3" id="KW-0547">Nucleotide-binding</keyword>
<sequence>MRVLKVGGSIQKDEKDYELILEKIRNYSSDSSFNKNIVVTSAIKNVTNLLLEAINQTDKSVDIISDIYDRHIRLLSKLVDGIEFERAFKDLSKLADELYKVAWSIRVLDEVTPKIRDYILSFGERLAVIVLSAYLNSNKLNVGYLPEPPLITDENFGEANVLLPESIDYLTKKLEEINKPITVVPGFIGISKSHKFTTIGRGGSDYTATLIGKLLNAKEVRLITEVPGIMTADPKKINSAITIPRLSLEEAIELSQLGAKRLHPRTFDPIFGSNMKVIIEGLYEEGDTVIEGLCTPNDLLKGITMNDNLKLVTIESTRIVGKIGSAATITTEVKNANVNIVAISQPASETVIQLVINNEDSERLMKRLNQLDTLIKEVEVEDVGAISIVGCGLRNKEISSKVLTRASAFNPLFISRGLKGVSITFISNKRESEQLAKDLHEVVLEWSTK</sequence>
<dbReference type="Gene3D" id="3.30.2130.10">
    <property type="entry name" value="VC0802-like"/>
    <property type="match status" value="1"/>
</dbReference>
<dbReference type="PROSITE" id="PS51671">
    <property type="entry name" value="ACT"/>
    <property type="match status" value="1"/>
</dbReference>
<dbReference type="InterPro" id="IPR005260">
    <property type="entry name" value="Asp_kin_monofn"/>
</dbReference>
<dbReference type="GO" id="GO:0009090">
    <property type="term" value="P:homoserine biosynthetic process"/>
    <property type="evidence" value="ECO:0007669"/>
    <property type="project" value="TreeGrafter"/>
</dbReference>
<dbReference type="InterPro" id="IPR042199">
    <property type="entry name" value="AsparK_Bifunc_asparK/hSer_DH"/>
</dbReference>
<dbReference type="InterPro" id="IPR001048">
    <property type="entry name" value="Asp/Glu/Uridylate_kinase"/>
</dbReference>
<evidence type="ECO:0000256" key="8">
    <source>
        <dbReference type="RuleBase" id="RU004249"/>
    </source>
</evidence>
<dbReference type="UniPathway" id="UPA00050">
    <property type="reaction ID" value="UER00461"/>
</dbReference>
<dbReference type="RefSeq" id="WP_156005972.1">
    <property type="nucleotide sequence ID" value="NZ_CP045483.1"/>
</dbReference>
<dbReference type="EMBL" id="CP045483">
    <property type="protein sequence ID" value="QGR19316.1"/>
    <property type="molecule type" value="Genomic_DNA"/>
</dbReference>
<dbReference type="KEGG" id="sazo:D1868_04520"/>
<dbReference type="OrthoDB" id="8904at2157"/>
<evidence type="ECO:0000259" key="9">
    <source>
        <dbReference type="PROSITE" id="PS51671"/>
    </source>
</evidence>
<feature type="domain" description="ACT" evidence="9">
    <location>
        <begin position="314"/>
        <end position="383"/>
    </location>
</feature>
<dbReference type="PANTHER" id="PTHR21499">
    <property type="entry name" value="ASPARTATE KINASE"/>
    <property type="match status" value="1"/>
</dbReference>
<dbReference type="Gene3D" id="3.40.1160.10">
    <property type="entry name" value="Acetylglutamate kinase-like"/>
    <property type="match status" value="1"/>
</dbReference>
<dbReference type="GeneID" id="42798311"/>
<dbReference type="PANTHER" id="PTHR21499:SF70">
    <property type="entry name" value="ASPARTOKINASE"/>
    <property type="match status" value="1"/>
</dbReference>
<dbReference type="UniPathway" id="UPA00034">
    <property type="reaction ID" value="UER00015"/>
</dbReference>
<dbReference type="Pfam" id="PF00696">
    <property type="entry name" value="AA_kinase"/>
    <property type="match status" value="1"/>
</dbReference>
<protein>
    <recommendedName>
        <fullName evidence="7">Aspartokinase</fullName>
        <ecNumber evidence="7">2.7.2.4</ecNumber>
    </recommendedName>
</protein>
<comment type="similarity">
    <text evidence="1 7">Belongs to the aspartokinase family.</text>
</comment>
<dbReference type="SUPFAM" id="SSF55021">
    <property type="entry name" value="ACT-like"/>
    <property type="match status" value="1"/>
</dbReference>
<comment type="catalytic activity">
    <reaction evidence="6 7">
        <text>L-aspartate + ATP = 4-phospho-L-aspartate + ADP</text>
        <dbReference type="Rhea" id="RHEA:23776"/>
        <dbReference type="ChEBI" id="CHEBI:29991"/>
        <dbReference type="ChEBI" id="CHEBI:30616"/>
        <dbReference type="ChEBI" id="CHEBI:57535"/>
        <dbReference type="ChEBI" id="CHEBI:456216"/>
        <dbReference type="EC" id="2.7.2.4"/>
    </reaction>
</comment>
<keyword evidence="11" id="KW-1185">Reference proteome</keyword>
<evidence type="ECO:0000313" key="10">
    <source>
        <dbReference type="EMBL" id="QGR19316.1"/>
    </source>
</evidence>
<dbReference type="Proteomes" id="UP000423396">
    <property type="component" value="Chromosome"/>
</dbReference>
<dbReference type="InterPro" id="IPR036393">
    <property type="entry name" value="AceGlu_kinase-like_sf"/>
</dbReference>
<dbReference type="SUPFAM" id="SSF53633">
    <property type="entry name" value="Carbamate kinase-like"/>
    <property type="match status" value="1"/>
</dbReference>
<evidence type="ECO:0000256" key="7">
    <source>
        <dbReference type="RuleBase" id="RU003448"/>
    </source>
</evidence>
<dbReference type="GO" id="GO:0004072">
    <property type="term" value="F:aspartate kinase activity"/>
    <property type="evidence" value="ECO:0007669"/>
    <property type="project" value="UniProtKB-EC"/>
</dbReference>
<dbReference type="GO" id="GO:0005829">
    <property type="term" value="C:cytosol"/>
    <property type="evidence" value="ECO:0007669"/>
    <property type="project" value="TreeGrafter"/>
</dbReference>
<keyword evidence="4 7" id="KW-0418">Kinase</keyword>
<dbReference type="AlphaFoldDB" id="A0A650CN88"/>
<organism evidence="10 11">
    <name type="scientific">Stygiolobus azoricus</name>
    <dbReference type="NCBI Taxonomy" id="41675"/>
    <lineage>
        <taxon>Archaea</taxon>
        <taxon>Thermoproteota</taxon>
        <taxon>Thermoprotei</taxon>
        <taxon>Sulfolobales</taxon>
        <taxon>Sulfolobaceae</taxon>
        <taxon>Stygiolobus</taxon>
    </lineage>
</organism>
<dbReference type="InterPro" id="IPR002912">
    <property type="entry name" value="ACT_dom"/>
</dbReference>
<dbReference type="NCBIfam" id="TIGR00657">
    <property type="entry name" value="asp_kinases"/>
    <property type="match status" value="1"/>
</dbReference>
<comment type="pathway">
    <text evidence="8">Amino-acid biosynthesis; L-lysine biosynthesis via DAP pathway; (S)-tetrahydrodipicolinate from L-aspartate: step 1/4.</text>
</comment>
<dbReference type="InterPro" id="IPR045865">
    <property type="entry name" value="ACT-like_dom_sf"/>
</dbReference>
<evidence type="ECO:0000256" key="2">
    <source>
        <dbReference type="ARBA" id="ARBA00022679"/>
    </source>
</evidence>
<dbReference type="EC" id="2.7.2.4" evidence="7"/>
<dbReference type="UniPathway" id="UPA00051">
    <property type="reaction ID" value="UER00462"/>
</dbReference>
<evidence type="ECO:0000313" key="11">
    <source>
        <dbReference type="Proteomes" id="UP000423396"/>
    </source>
</evidence>
<dbReference type="GO" id="GO:0009089">
    <property type="term" value="P:lysine biosynthetic process via diaminopimelate"/>
    <property type="evidence" value="ECO:0007669"/>
    <property type="project" value="UniProtKB-UniPathway"/>
</dbReference>
<evidence type="ECO:0000256" key="4">
    <source>
        <dbReference type="ARBA" id="ARBA00022777"/>
    </source>
</evidence>
<dbReference type="CDD" id="cd04921">
    <property type="entry name" value="ACT_AKi-HSDH-ThrA-like_1"/>
    <property type="match status" value="1"/>
</dbReference>
<dbReference type="InterPro" id="IPR054352">
    <property type="entry name" value="ACT_Aspartokinase"/>
</dbReference>
<proteinExistence type="inferred from homology"/>
<keyword evidence="8" id="KW-0028">Amino-acid biosynthesis</keyword>
<comment type="pathway">
    <text evidence="8">Amino-acid biosynthesis; L-threonine biosynthesis; L-threonine from L-aspartate: step 1/5.</text>
</comment>
<accession>A0A650CN88</accession>
<comment type="pathway">
    <text evidence="8">Amino-acid biosynthesis; L-methionine biosynthesis via de novo pathway; L-homoserine from L-aspartate: step 1/3.</text>
</comment>
<evidence type="ECO:0000256" key="6">
    <source>
        <dbReference type="ARBA" id="ARBA00047872"/>
    </source>
</evidence>
<dbReference type="PIRSF" id="PIRSF000726">
    <property type="entry name" value="Asp_kin"/>
    <property type="match status" value="1"/>
</dbReference>
<dbReference type="InterPro" id="IPR001341">
    <property type="entry name" value="Asp_kinase"/>
</dbReference>